<evidence type="ECO:0008006" key="7">
    <source>
        <dbReference type="Google" id="ProtNLM"/>
    </source>
</evidence>
<dbReference type="Proteomes" id="UP001630127">
    <property type="component" value="Unassembled WGS sequence"/>
</dbReference>
<dbReference type="SUPFAM" id="SSF54506">
    <property type="entry name" value="Diaminopimelate epimerase-like"/>
    <property type="match status" value="2"/>
</dbReference>
<dbReference type="InterPro" id="IPR001653">
    <property type="entry name" value="DAP_epimerase_DapF"/>
</dbReference>
<dbReference type="HAMAP" id="MF_00197">
    <property type="entry name" value="DAP_epimerase"/>
    <property type="match status" value="1"/>
</dbReference>
<name>A0ABD3AL02_9GENT</name>
<organism evidence="5 6">
    <name type="scientific">Cinchona calisaya</name>
    <dbReference type="NCBI Taxonomy" id="153742"/>
    <lineage>
        <taxon>Eukaryota</taxon>
        <taxon>Viridiplantae</taxon>
        <taxon>Streptophyta</taxon>
        <taxon>Embryophyta</taxon>
        <taxon>Tracheophyta</taxon>
        <taxon>Spermatophyta</taxon>
        <taxon>Magnoliopsida</taxon>
        <taxon>eudicotyledons</taxon>
        <taxon>Gunneridae</taxon>
        <taxon>Pentapetalae</taxon>
        <taxon>asterids</taxon>
        <taxon>lamiids</taxon>
        <taxon>Gentianales</taxon>
        <taxon>Rubiaceae</taxon>
        <taxon>Cinchonoideae</taxon>
        <taxon>Cinchoneae</taxon>
        <taxon>Cinchona</taxon>
    </lineage>
</organism>
<evidence type="ECO:0000313" key="5">
    <source>
        <dbReference type="EMBL" id="KAL3531853.1"/>
    </source>
</evidence>
<keyword evidence="6" id="KW-1185">Reference proteome</keyword>
<dbReference type="Pfam" id="PF01678">
    <property type="entry name" value="DAP_epimerase"/>
    <property type="match status" value="2"/>
</dbReference>
<dbReference type="NCBIfam" id="TIGR00652">
    <property type="entry name" value="DapF"/>
    <property type="match status" value="1"/>
</dbReference>
<dbReference type="PANTHER" id="PTHR31689:SF0">
    <property type="entry name" value="DIAMINOPIMELATE EPIMERASE"/>
    <property type="match status" value="1"/>
</dbReference>
<sequence length="419" mass="45282">MAIAAAISVPAATTANRRTLPSSPCSVNHNTLCRLSLSSASVHPSSLKFVDNSNSRNPSSLRINSAATSSSMNMLAPSELSSPASFLDRNESGSLHFVKYHGLGNDFILVDNRDSREPKIMSEQAVKLCDRNFGIGADGVIFAMPGINCTDYTMRIFNSDGSEPELFHNKLFSFGALNASYSLGPETVYYGILCPHKCVAMELDASPDLLLSLKIYKGNEGVVVAVFDFFTMHTGAGLIVPEIQEDGQVRVDMGEPILKASDVPTKLQPNKDQSVVKSKLEVHGISWNVTCVSMGNPQCVTFGTEVSKNLQVDELNLAEIGPKFEHHVMFPARTNTEFVQVFSPTHLKMRVWERGAGATLACGTGACAVVVAAVLEGRAGRSCTVDLPGGPLKIEWREDNNRIYMTGPAEEVFYGSVPL</sequence>
<evidence type="ECO:0000256" key="2">
    <source>
        <dbReference type="ARBA" id="ARBA00022605"/>
    </source>
</evidence>
<evidence type="ECO:0000256" key="4">
    <source>
        <dbReference type="ARBA" id="ARBA00023235"/>
    </source>
</evidence>
<keyword evidence="3" id="KW-0457">Lysine biosynthesis</keyword>
<keyword evidence="2" id="KW-0028">Amino-acid biosynthesis</keyword>
<accession>A0ABD3AL02</accession>
<reference evidence="5 6" key="1">
    <citation type="submission" date="2024-11" db="EMBL/GenBank/DDBJ databases">
        <title>A near-complete genome assembly of Cinchona calisaya.</title>
        <authorList>
            <person name="Lian D.C."/>
            <person name="Zhao X.W."/>
            <person name="Wei L."/>
        </authorList>
    </citation>
    <scope>NUCLEOTIDE SEQUENCE [LARGE SCALE GENOMIC DNA]</scope>
    <source>
        <tissue evidence="5">Nenye</tissue>
    </source>
</reference>
<comment type="similarity">
    <text evidence="1">Belongs to the diaminopimelate epimerase family.</text>
</comment>
<keyword evidence="4" id="KW-0413">Isomerase</keyword>
<dbReference type="GO" id="GO:0009085">
    <property type="term" value="P:lysine biosynthetic process"/>
    <property type="evidence" value="ECO:0007669"/>
    <property type="project" value="UniProtKB-KW"/>
</dbReference>
<evidence type="ECO:0000256" key="1">
    <source>
        <dbReference type="ARBA" id="ARBA00010219"/>
    </source>
</evidence>
<gene>
    <name evidence="5" type="ORF">ACH5RR_005374</name>
</gene>
<dbReference type="AlphaFoldDB" id="A0ABD3AL02"/>
<evidence type="ECO:0000313" key="6">
    <source>
        <dbReference type="Proteomes" id="UP001630127"/>
    </source>
</evidence>
<dbReference type="Gene3D" id="3.10.310.10">
    <property type="entry name" value="Diaminopimelate Epimerase, Chain A, domain 1"/>
    <property type="match status" value="2"/>
</dbReference>
<comment type="caution">
    <text evidence="5">The sequence shown here is derived from an EMBL/GenBank/DDBJ whole genome shotgun (WGS) entry which is preliminary data.</text>
</comment>
<proteinExistence type="inferred from homology"/>
<dbReference type="GO" id="GO:0016853">
    <property type="term" value="F:isomerase activity"/>
    <property type="evidence" value="ECO:0007669"/>
    <property type="project" value="UniProtKB-KW"/>
</dbReference>
<dbReference type="FunFam" id="3.10.310.10:FF:000009">
    <property type="entry name" value="Diaminopimelate epimerase chloroplastic"/>
    <property type="match status" value="1"/>
</dbReference>
<protein>
    <recommendedName>
        <fullName evidence="7">Diaminopimelate epimerase</fullName>
    </recommendedName>
</protein>
<evidence type="ECO:0000256" key="3">
    <source>
        <dbReference type="ARBA" id="ARBA00023154"/>
    </source>
</evidence>
<dbReference type="PANTHER" id="PTHR31689">
    <property type="entry name" value="DIAMINOPIMELATE EPIMERASE, CHLOROPLASTIC"/>
    <property type="match status" value="1"/>
</dbReference>
<dbReference type="EMBL" id="JBJUIK010000003">
    <property type="protein sequence ID" value="KAL3531853.1"/>
    <property type="molecule type" value="Genomic_DNA"/>
</dbReference>